<proteinExistence type="predicted"/>
<feature type="compositionally biased region" description="Basic residues" evidence="1">
    <location>
        <begin position="1"/>
        <end position="10"/>
    </location>
</feature>
<dbReference type="EMBL" id="JBFOLJ010000003">
    <property type="protein sequence ID" value="KAL2549205.1"/>
    <property type="molecule type" value="Genomic_DNA"/>
</dbReference>
<gene>
    <name evidence="2" type="ORF">Fot_10735</name>
</gene>
<evidence type="ECO:0000256" key="1">
    <source>
        <dbReference type="SAM" id="MobiDB-lite"/>
    </source>
</evidence>
<reference evidence="3" key="1">
    <citation type="submission" date="2024-07" db="EMBL/GenBank/DDBJ databases">
        <title>Two chromosome-level genome assemblies of Korean endemic species Abeliophyllum distichum and Forsythia ovata (Oleaceae).</title>
        <authorList>
            <person name="Jang H."/>
        </authorList>
    </citation>
    <scope>NUCLEOTIDE SEQUENCE [LARGE SCALE GENOMIC DNA]</scope>
</reference>
<feature type="compositionally biased region" description="Polar residues" evidence="1">
    <location>
        <begin position="89"/>
        <end position="103"/>
    </location>
</feature>
<name>A0ABD1WIC4_9LAMI</name>
<evidence type="ECO:0000313" key="3">
    <source>
        <dbReference type="Proteomes" id="UP001604277"/>
    </source>
</evidence>
<feature type="region of interest" description="Disordered" evidence="1">
    <location>
        <begin position="1"/>
        <end position="26"/>
    </location>
</feature>
<protein>
    <submittedName>
        <fullName evidence="2">Uncharacterized protein</fullName>
    </submittedName>
</protein>
<organism evidence="2 3">
    <name type="scientific">Forsythia ovata</name>
    <dbReference type="NCBI Taxonomy" id="205694"/>
    <lineage>
        <taxon>Eukaryota</taxon>
        <taxon>Viridiplantae</taxon>
        <taxon>Streptophyta</taxon>
        <taxon>Embryophyta</taxon>
        <taxon>Tracheophyta</taxon>
        <taxon>Spermatophyta</taxon>
        <taxon>Magnoliopsida</taxon>
        <taxon>eudicotyledons</taxon>
        <taxon>Gunneridae</taxon>
        <taxon>Pentapetalae</taxon>
        <taxon>asterids</taxon>
        <taxon>lamiids</taxon>
        <taxon>Lamiales</taxon>
        <taxon>Oleaceae</taxon>
        <taxon>Forsythieae</taxon>
        <taxon>Forsythia</taxon>
    </lineage>
</organism>
<feature type="region of interest" description="Disordered" evidence="1">
    <location>
        <begin position="59"/>
        <end position="103"/>
    </location>
</feature>
<dbReference type="Proteomes" id="UP001604277">
    <property type="component" value="Unassembled WGS sequence"/>
</dbReference>
<keyword evidence="3" id="KW-1185">Reference proteome</keyword>
<accession>A0ABD1WIC4</accession>
<dbReference type="AlphaFoldDB" id="A0ABD1WIC4"/>
<evidence type="ECO:0000313" key="2">
    <source>
        <dbReference type="EMBL" id="KAL2549205.1"/>
    </source>
</evidence>
<comment type="caution">
    <text evidence="2">The sequence shown here is derived from an EMBL/GenBank/DDBJ whole genome shotgun (WGS) entry which is preliminary data.</text>
</comment>
<sequence length="172" mass="19405">MLGRTRRRPRIEHPDAPLQEMEEEQQPPLQIATVQHVTILQNQMSTIIEMLQRITAPNHTSEVPSAPETPLTAEPPVTTEVSPAAEIPSSENMQAHETTSTSHYSIPANWESILNEKVDEAIARRKNRGRPISIKEDPFTDDVMSVPLPSKFKEPTRDFVGTIDPIDHIRTF</sequence>